<dbReference type="Proteomes" id="UP001265746">
    <property type="component" value="Unassembled WGS sequence"/>
</dbReference>
<dbReference type="EMBL" id="JAUJFL010000005">
    <property type="protein sequence ID" value="KAK2603323.1"/>
    <property type="molecule type" value="Genomic_DNA"/>
</dbReference>
<accession>A0AAD9SDC4</accession>
<gene>
    <name evidence="2" type="ORF">N8I77_009788</name>
</gene>
<proteinExistence type="predicted"/>
<name>A0AAD9SDC4_PHOAM</name>
<keyword evidence="3" id="KW-1185">Reference proteome</keyword>
<keyword evidence="1" id="KW-0812">Transmembrane</keyword>
<keyword evidence="1" id="KW-0472">Membrane</keyword>
<reference evidence="2" key="1">
    <citation type="submission" date="2023-06" db="EMBL/GenBank/DDBJ databases">
        <authorList>
            <person name="Noh H."/>
        </authorList>
    </citation>
    <scope>NUCLEOTIDE SEQUENCE</scope>
    <source>
        <strain evidence="2">DUCC20226</strain>
    </source>
</reference>
<organism evidence="2 3">
    <name type="scientific">Phomopsis amygdali</name>
    <name type="common">Fusicoccum amygdali</name>
    <dbReference type="NCBI Taxonomy" id="1214568"/>
    <lineage>
        <taxon>Eukaryota</taxon>
        <taxon>Fungi</taxon>
        <taxon>Dikarya</taxon>
        <taxon>Ascomycota</taxon>
        <taxon>Pezizomycotina</taxon>
        <taxon>Sordariomycetes</taxon>
        <taxon>Sordariomycetidae</taxon>
        <taxon>Diaporthales</taxon>
        <taxon>Diaporthaceae</taxon>
        <taxon>Diaporthe</taxon>
    </lineage>
</organism>
<feature type="transmembrane region" description="Helical" evidence="1">
    <location>
        <begin position="6"/>
        <end position="29"/>
    </location>
</feature>
<sequence length="70" mass="8000">MEEVLIFWLAFLMIIIVVVSAHCILVNVVRGSKDQRGVPESWLELDAAREWPGQEEGVETRMPAEAHLKR</sequence>
<evidence type="ECO:0000313" key="3">
    <source>
        <dbReference type="Proteomes" id="UP001265746"/>
    </source>
</evidence>
<dbReference type="AlphaFoldDB" id="A0AAD9SDC4"/>
<evidence type="ECO:0000256" key="1">
    <source>
        <dbReference type="SAM" id="Phobius"/>
    </source>
</evidence>
<protein>
    <submittedName>
        <fullName evidence="2">Uncharacterized protein</fullName>
    </submittedName>
</protein>
<keyword evidence="1" id="KW-1133">Transmembrane helix</keyword>
<comment type="caution">
    <text evidence="2">The sequence shown here is derived from an EMBL/GenBank/DDBJ whole genome shotgun (WGS) entry which is preliminary data.</text>
</comment>
<evidence type="ECO:0000313" key="2">
    <source>
        <dbReference type="EMBL" id="KAK2603323.1"/>
    </source>
</evidence>